<reference evidence="1" key="1">
    <citation type="submission" date="2019-05" db="EMBL/GenBank/DDBJ databases">
        <authorList>
            <person name="Piombo E."/>
        </authorList>
    </citation>
    <scope>NUCLEOTIDE SEQUENCE</scope>
    <source>
        <strain evidence="1">C2S</strain>
    </source>
</reference>
<dbReference type="AlphaFoldDB" id="A0A2H3SY48"/>
<dbReference type="EMBL" id="CABFJX010000398">
    <property type="protein sequence ID" value="VTT79712.1"/>
    <property type="molecule type" value="Genomic_DNA"/>
</dbReference>
<name>A0A2H3SY48_FUSFU</name>
<evidence type="ECO:0000313" key="1">
    <source>
        <dbReference type="EMBL" id="VTT79712.1"/>
    </source>
</evidence>
<protein>
    <submittedName>
        <fullName evidence="1">Uncharacterized protein</fullName>
    </submittedName>
</protein>
<evidence type="ECO:0000313" key="2">
    <source>
        <dbReference type="Proteomes" id="UP000760494"/>
    </source>
</evidence>
<organism evidence="1 2">
    <name type="scientific">Fusarium fujikuroi</name>
    <name type="common">Bakanae and foot rot disease fungus</name>
    <name type="synonym">Gibberella fujikuroi</name>
    <dbReference type="NCBI Taxonomy" id="5127"/>
    <lineage>
        <taxon>Eukaryota</taxon>
        <taxon>Fungi</taxon>
        <taxon>Dikarya</taxon>
        <taxon>Ascomycota</taxon>
        <taxon>Pezizomycotina</taxon>
        <taxon>Sordariomycetes</taxon>
        <taxon>Hypocreomycetidae</taxon>
        <taxon>Hypocreales</taxon>
        <taxon>Nectriaceae</taxon>
        <taxon>Fusarium</taxon>
        <taxon>Fusarium fujikuroi species complex</taxon>
    </lineage>
</organism>
<proteinExistence type="predicted"/>
<gene>
    <name evidence="1" type="ORF">C2S_11429</name>
</gene>
<sequence length="89" mass="9936">MSHSGAHLRSYSRTTKPTYLAAKLDSRLNRRWEASVWLVVAILGAKTRLLASSTLDVGRHVILQAGSSASVLAWHARAVGRRPEEEDWR</sequence>
<dbReference type="Proteomes" id="UP000760494">
    <property type="component" value="Unassembled WGS sequence"/>
</dbReference>
<comment type="caution">
    <text evidence="1">The sequence shown here is derived from an EMBL/GenBank/DDBJ whole genome shotgun (WGS) entry which is preliminary data.</text>
</comment>
<accession>A0A2H3SY48</accession>